<evidence type="ECO:0000256" key="2">
    <source>
        <dbReference type="ARBA" id="ARBA00023157"/>
    </source>
</evidence>
<evidence type="ECO:0000313" key="4">
    <source>
        <dbReference type="EMBL" id="KAK9978118.1"/>
    </source>
</evidence>
<dbReference type="SUPFAM" id="SSF57196">
    <property type="entry name" value="EGF/Laminin"/>
    <property type="match status" value="1"/>
</dbReference>
<name>A0AAW2AYE4_CULAL</name>
<dbReference type="InterPro" id="IPR049883">
    <property type="entry name" value="NOTCH1_EGF-like"/>
</dbReference>
<dbReference type="GO" id="GO:0005509">
    <property type="term" value="F:calcium ion binding"/>
    <property type="evidence" value="ECO:0007669"/>
    <property type="project" value="InterPro"/>
</dbReference>
<reference evidence="4 5" key="1">
    <citation type="submission" date="2024-05" db="EMBL/GenBank/DDBJ databases">
        <title>A high-quality chromosomal-level genome assembly of Topmouth culter (Culter alburnus).</title>
        <authorList>
            <person name="Zhao H."/>
        </authorList>
    </citation>
    <scope>NUCLEOTIDE SEQUENCE [LARGE SCALE GENOMIC DNA]</scope>
    <source>
        <strain evidence="4">CATC2023</strain>
        <tissue evidence="4">Muscle</tissue>
    </source>
</reference>
<dbReference type="AlphaFoldDB" id="A0AAW2AYE4"/>
<dbReference type="Gene3D" id="2.10.25.10">
    <property type="entry name" value="Laminin"/>
    <property type="match status" value="1"/>
</dbReference>
<feature type="domain" description="EGF-like calcium-binding" evidence="3">
    <location>
        <begin position="1"/>
        <end position="50"/>
    </location>
</feature>
<feature type="non-terminal residue" evidence="4">
    <location>
        <position position="1"/>
    </location>
</feature>
<proteinExistence type="predicted"/>
<dbReference type="InterPro" id="IPR000152">
    <property type="entry name" value="EGF-type_Asp/Asn_hydroxyl_site"/>
</dbReference>
<sequence>INECVDQSIDCGPNAECKNSEGGYFCTCEIGFSSSNGKEIFIAGQGIRCI</sequence>
<dbReference type="CDD" id="cd00054">
    <property type="entry name" value="EGF_CA"/>
    <property type="match status" value="1"/>
</dbReference>
<evidence type="ECO:0000256" key="1">
    <source>
        <dbReference type="ARBA" id="ARBA00022536"/>
    </source>
</evidence>
<dbReference type="Pfam" id="PF07645">
    <property type="entry name" value="EGF_CA"/>
    <property type="match status" value="1"/>
</dbReference>
<keyword evidence="5" id="KW-1185">Reference proteome</keyword>
<gene>
    <name evidence="4" type="ORF">ABG768_019886</name>
</gene>
<evidence type="ECO:0000313" key="5">
    <source>
        <dbReference type="Proteomes" id="UP001479290"/>
    </source>
</evidence>
<accession>A0AAW2AYE4</accession>
<evidence type="ECO:0000259" key="3">
    <source>
        <dbReference type="SMART" id="SM00179"/>
    </source>
</evidence>
<dbReference type="SMART" id="SM00179">
    <property type="entry name" value="EGF_CA"/>
    <property type="match status" value="1"/>
</dbReference>
<keyword evidence="2" id="KW-1015">Disulfide bond</keyword>
<feature type="non-terminal residue" evidence="4">
    <location>
        <position position="50"/>
    </location>
</feature>
<keyword evidence="1" id="KW-0245">EGF-like domain</keyword>
<organism evidence="4 5">
    <name type="scientific">Culter alburnus</name>
    <name type="common">Topmouth culter</name>
    <dbReference type="NCBI Taxonomy" id="194366"/>
    <lineage>
        <taxon>Eukaryota</taxon>
        <taxon>Metazoa</taxon>
        <taxon>Chordata</taxon>
        <taxon>Craniata</taxon>
        <taxon>Vertebrata</taxon>
        <taxon>Euteleostomi</taxon>
        <taxon>Actinopterygii</taxon>
        <taxon>Neopterygii</taxon>
        <taxon>Teleostei</taxon>
        <taxon>Ostariophysi</taxon>
        <taxon>Cypriniformes</taxon>
        <taxon>Xenocyprididae</taxon>
        <taxon>Xenocypridinae</taxon>
        <taxon>Culter</taxon>
    </lineage>
</organism>
<dbReference type="PROSITE" id="PS00010">
    <property type="entry name" value="ASX_HYDROXYL"/>
    <property type="match status" value="1"/>
</dbReference>
<dbReference type="EMBL" id="JAWDJR010000003">
    <property type="protein sequence ID" value="KAK9978118.1"/>
    <property type="molecule type" value="Genomic_DNA"/>
</dbReference>
<dbReference type="Proteomes" id="UP001479290">
    <property type="component" value="Unassembled WGS sequence"/>
</dbReference>
<comment type="caution">
    <text evidence="4">The sequence shown here is derived from an EMBL/GenBank/DDBJ whole genome shotgun (WGS) entry which is preliminary data.</text>
</comment>
<protein>
    <recommendedName>
        <fullName evidence="3">EGF-like calcium-binding domain-containing protein</fullName>
    </recommendedName>
</protein>
<dbReference type="InterPro" id="IPR001881">
    <property type="entry name" value="EGF-like_Ca-bd_dom"/>
</dbReference>